<sequence>MLKSWPGVFACSCSHCLANAMLVTGSGPPYDITPARWRSQAYRSREAPSSIYDDTAAKAAASHDRVYTAQGPPTCRYPPFSNHHLLTSAML</sequence>
<dbReference type="Proteomes" id="UP000245783">
    <property type="component" value="Unassembled WGS sequence"/>
</dbReference>
<evidence type="ECO:0000313" key="3">
    <source>
        <dbReference type="Proteomes" id="UP000245783"/>
    </source>
</evidence>
<dbReference type="EMBL" id="KZ819358">
    <property type="protein sequence ID" value="PWN44897.1"/>
    <property type="molecule type" value="Genomic_DNA"/>
</dbReference>
<dbReference type="InParanoid" id="A0A316W4M3"/>
<accession>A0A316W4M3</accession>
<gene>
    <name evidence="2" type="ORF">IE81DRAFT_242337</name>
</gene>
<reference evidence="2 3" key="1">
    <citation type="journal article" date="2018" name="Mol. Biol. Evol.">
        <title>Broad Genomic Sampling Reveals a Smut Pathogenic Ancestry of the Fungal Clade Ustilaginomycotina.</title>
        <authorList>
            <person name="Kijpornyongpan T."/>
            <person name="Mondo S.J."/>
            <person name="Barry K."/>
            <person name="Sandor L."/>
            <person name="Lee J."/>
            <person name="Lipzen A."/>
            <person name="Pangilinan J."/>
            <person name="LaButti K."/>
            <person name="Hainaut M."/>
            <person name="Henrissat B."/>
            <person name="Grigoriev I.V."/>
            <person name="Spatafora J.W."/>
            <person name="Aime M.C."/>
        </authorList>
    </citation>
    <scope>NUCLEOTIDE SEQUENCE [LARGE SCALE GENOMIC DNA]</scope>
    <source>
        <strain evidence="2 3">MCA 4658</strain>
    </source>
</reference>
<name>A0A316W4M3_9BASI</name>
<evidence type="ECO:0000313" key="2">
    <source>
        <dbReference type="EMBL" id="PWN44897.1"/>
    </source>
</evidence>
<proteinExistence type="predicted"/>
<keyword evidence="3" id="KW-1185">Reference proteome</keyword>
<evidence type="ECO:0008006" key="4">
    <source>
        <dbReference type="Google" id="ProtNLM"/>
    </source>
</evidence>
<dbReference type="GeneID" id="37033106"/>
<feature type="signal peptide" evidence="1">
    <location>
        <begin position="1"/>
        <end position="20"/>
    </location>
</feature>
<dbReference type="RefSeq" id="XP_025372057.1">
    <property type="nucleotide sequence ID" value="XM_025511236.1"/>
</dbReference>
<organism evidence="2 3">
    <name type="scientific">Ceraceosorus guamensis</name>
    <dbReference type="NCBI Taxonomy" id="1522189"/>
    <lineage>
        <taxon>Eukaryota</taxon>
        <taxon>Fungi</taxon>
        <taxon>Dikarya</taxon>
        <taxon>Basidiomycota</taxon>
        <taxon>Ustilaginomycotina</taxon>
        <taxon>Exobasidiomycetes</taxon>
        <taxon>Ceraceosorales</taxon>
        <taxon>Ceraceosoraceae</taxon>
        <taxon>Ceraceosorus</taxon>
    </lineage>
</organism>
<dbReference type="AlphaFoldDB" id="A0A316W4M3"/>
<keyword evidence="1" id="KW-0732">Signal</keyword>
<protein>
    <recommendedName>
        <fullName evidence="4">Secreted protein</fullName>
    </recommendedName>
</protein>
<feature type="chain" id="PRO_5016308416" description="Secreted protein" evidence="1">
    <location>
        <begin position="21"/>
        <end position="91"/>
    </location>
</feature>
<evidence type="ECO:0000256" key="1">
    <source>
        <dbReference type="SAM" id="SignalP"/>
    </source>
</evidence>